<keyword evidence="1" id="KW-0812">Transmembrane</keyword>
<feature type="transmembrane region" description="Helical" evidence="1">
    <location>
        <begin position="31"/>
        <end position="48"/>
    </location>
</feature>
<reference evidence="2" key="1">
    <citation type="submission" date="2024-05" db="EMBL/GenBank/DDBJ databases">
        <title>Planctomycetes of the genus Singulisphaera possess chitinolytic capabilities.</title>
        <authorList>
            <person name="Ivanova A."/>
        </authorList>
    </citation>
    <scope>NUCLEOTIDE SEQUENCE</scope>
    <source>
        <strain evidence="2">Ch08T</strain>
    </source>
</reference>
<organism evidence="2">
    <name type="scientific">Singulisphaera sp. Ch08</name>
    <dbReference type="NCBI Taxonomy" id="3120278"/>
    <lineage>
        <taxon>Bacteria</taxon>
        <taxon>Pseudomonadati</taxon>
        <taxon>Planctomycetota</taxon>
        <taxon>Planctomycetia</taxon>
        <taxon>Isosphaerales</taxon>
        <taxon>Isosphaeraceae</taxon>
        <taxon>Singulisphaera</taxon>
    </lineage>
</organism>
<accession>A0AAU7CNC0</accession>
<feature type="transmembrane region" description="Helical" evidence="1">
    <location>
        <begin position="187"/>
        <end position="209"/>
    </location>
</feature>
<gene>
    <name evidence="2" type="ORF">V5E97_13745</name>
</gene>
<proteinExistence type="predicted"/>
<keyword evidence="1" id="KW-0472">Membrane</keyword>
<name>A0AAU7CNC0_9BACT</name>
<feature type="transmembrane region" description="Helical" evidence="1">
    <location>
        <begin position="230"/>
        <end position="250"/>
    </location>
</feature>
<sequence>MGCDGVVPIASGPFPLLDGEGIVMSPEQRRAAIVGLTTAGLLAVAILVGSRNLKHVDAALVGYTFASLFAAFGVAYRYSMWLQRPPTRMYWRRGWKAFCRPAHLWDTFTDFLKRFTSVFLLNAFIWKRSKPRGLAHMLIMWGCLGSAAITFPLVFGWVHFETVPGDLARYRTYAFGFGLFDFRHESLFGHLLFHGLVWCSLLVIPGVLMAYHRRIRDHAAAALQNFREDLLPLFLLFAVSITGLLLAVSYTWMKGYAYEFLAILHAVTVIFTLLWLPFGKFFHIFQRPAQLGVKFYRDVGEAGEQAVCVRCALPFATLVHIEDLIQVEKELGYKYEATGKTGTGAKTSHYQHVCPACRRKMFALAQGQVWAQVSNGG</sequence>
<dbReference type="AlphaFoldDB" id="A0AAU7CNC0"/>
<protein>
    <submittedName>
        <fullName evidence="2">MFS transporter</fullName>
    </submittedName>
</protein>
<keyword evidence="1" id="KW-1133">Transmembrane helix</keyword>
<evidence type="ECO:0000313" key="2">
    <source>
        <dbReference type="EMBL" id="XBH07057.1"/>
    </source>
</evidence>
<feature type="transmembrane region" description="Helical" evidence="1">
    <location>
        <begin position="60"/>
        <end position="79"/>
    </location>
</feature>
<dbReference type="EMBL" id="CP155447">
    <property type="protein sequence ID" value="XBH07057.1"/>
    <property type="molecule type" value="Genomic_DNA"/>
</dbReference>
<dbReference type="InterPro" id="IPR036197">
    <property type="entry name" value="NarG-like_sf"/>
</dbReference>
<dbReference type="RefSeq" id="WP_406699903.1">
    <property type="nucleotide sequence ID" value="NZ_CP155447.1"/>
</dbReference>
<evidence type="ECO:0000256" key="1">
    <source>
        <dbReference type="SAM" id="Phobius"/>
    </source>
</evidence>
<feature type="transmembrane region" description="Helical" evidence="1">
    <location>
        <begin position="138"/>
        <end position="160"/>
    </location>
</feature>
<dbReference type="SUPFAM" id="SSF103501">
    <property type="entry name" value="Respiratory nitrate reductase 1 gamma chain"/>
    <property type="match status" value="1"/>
</dbReference>
<feature type="transmembrane region" description="Helical" evidence="1">
    <location>
        <begin position="256"/>
        <end position="278"/>
    </location>
</feature>